<comment type="caution">
    <text evidence="1">The sequence shown here is derived from an EMBL/GenBank/DDBJ whole genome shotgun (WGS) entry which is preliminary data.</text>
</comment>
<sequence length="64" mass="7349">MLSPFLLIGLSLSLAQEKAYLQKEALFLTSIQQIFIGRSVRLLPYSLHHYHCIFSTATSNKRRP</sequence>
<accession>A0A327RB00</accession>
<organism evidence="1 2">
    <name type="scientific">Arenibacter echinorum</name>
    <dbReference type="NCBI Taxonomy" id="440515"/>
    <lineage>
        <taxon>Bacteria</taxon>
        <taxon>Pseudomonadati</taxon>
        <taxon>Bacteroidota</taxon>
        <taxon>Flavobacteriia</taxon>
        <taxon>Flavobacteriales</taxon>
        <taxon>Flavobacteriaceae</taxon>
        <taxon>Arenibacter</taxon>
    </lineage>
</organism>
<gene>
    <name evidence="1" type="ORF">LV92_01269</name>
</gene>
<reference evidence="1 2" key="1">
    <citation type="submission" date="2018-06" db="EMBL/GenBank/DDBJ databases">
        <title>Genomic Encyclopedia of Archaeal and Bacterial Type Strains, Phase II (KMG-II): from individual species to whole genera.</title>
        <authorList>
            <person name="Goeker M."/>
        </authorList>
    </citation>
    <scope>NUCLEOTIDE SEQUENCE [LARGE SCALE GENOMIC DNA]</scope>
    <source>
        <strain evidence="1 2">DSM 23522</strain>
    </source>
</reference>
<dbReference type="EMBL" id="QLLN01000002">
    <property type="protein sequence ID" value="RAJ14150.1"/>
    <property type="molecule type" value="Genomic_DNA"/>
</dbReference>
<keyword evidence="2" id="KW-1185">Reference proteome</keyword>
<evidence type="ECO:0000313" key="2">
    <source>
        <dbReference type="Proteomes" id="UP000249696"/>
    </source>
</evidence>
<dbReference type="AlphaFoldDB" id="A0A327RB00"/>
<dbReference type="Proteomes" id="UP000249696">
    <property type="component" value="Unassembled WGS sequence"/>
</dbReference>
<name>A0A327RB00_9FLAO</name>
<protein>
    <submittedName>
        <fullName evidence="1">Uncharacterized protein</fullName>
    </submittedName>
</protein>
<proteinExistence type="predicted"/>
<evidence type="ECO:0000313" key="1">
    <source>
        <dbReference type="EMBL" id="RAJ14150.1"/>
    </source>
</evidence>